<protein>
    <submittedName>
        <fullName evidence="2">Uncharacterized protein</fullName>
    </submittedName>
</protein>
<reference evidence="2" key="1">
    <citation type="journal article" date="2021" name="Front. Microbiol.">
        <title>Comprehensive Comparative Genomics and Phenotyping of Methylobacterium Species.</title>
        <authorList>
            <person name="Alessa O."/>
            <person name="Ogura Y."/>
            <person name="Fujitani Y."/>
            <person name="Takami H."/>
            <person name="Hayashi T."/>
            <person name="Sahin N."/>
            <person name="Tani A."/>
        </authorList>
    </citation>
    <scope>NUCLEOTIDE SEQUENCE</scope>
    <source>
        <strain evidence="2">NBRC 15689</strain>
    </source>
</reference>
<sequence length="351" mass="36402">MPSPNPPRPSAVRPGSFRDAGSTLRAHAFARALLLLPALLLPAGPAAAQNFFEELFGIGRAARPPVPRQNVPPPAPPAPLPGEPLPPGDAPQGEARPATPAPPRQPVVLKAPSEDNVFGQELLENGLAGSLKLDRAGAGVAALVTLAGTKVSQPTESCSVKLNGGKPLALATAGKPEGVARYELAAPECPLRLDVLEGGVLVTPTAGNLCTFTAADCAVTPKGLWGPGAATLMPRAQEFDTARGVADKAVRDNYKVMSQRLRGPDLRPVVQEQAAFSSDREEVCRTYAREGAHGFCHLRFTEARALALAVRLGANTATPTASATPRPRRKPAVDGLNPDAQDAGAPAFADQ</sequence>
<dbReference type="Proteomes" id="UP001055156">
    <property type="component" value="Unassembled WGS sequence"/>
</dbReference>
<dbReference type="RefSeq" id="WP_238312820.1">
    <property type="nucleotide sequence ID" value="NZ_BPQV01000012.1"/>
</dbReference>
<dbReference type="EMBL" id="BPQV01000012">
    <property type="protein sequence ID" value="GJE28845.1"/>
    <property type="molecule type" value="Genomic_DNA"/>
</dbReference>
<gene>
    <name evidence="2" type="ORF">LKMONMHP_3719</name>
</gene>
<reference evidence="2" key="2">
    <citation type="submission" date="2021-08" db="EMBL/GenBank/DDBJ databases">
        <authorList>
            <person name="Tani A."/>
            <person name="Ola A."/>
            <person name="Ogura Y."/>
            <person name="Katsura K."/>
            <person name="Hayashi T."/>
        </authorList>
    </citation>
    <scope>NUCLEOTIDE SEQUENCE</scope>
    <source>
        <strain evidence="2">NBRC 15689</strain>
    </source>
</reference>
<keyword evidence="3" id="KW-1185">Reference proteome</keyword>
<feature type="region of interest" description="Disordered" evidence="1">
    <location>
        <begin position="66"/>
        <end position="108"/>
    </location>
</feature>
<evidence type="ECO:0000256" key="1">
    <source>
        <dbReference type="SAM" id="MobiDB-lite"/>
    </source>
</evidence>
<evidence type="ECO:0000313" key="2">
    <source>
        <dbReference type="EMBL" id="GJE28845.1"/>
    </source>
</evidence>
<accession>A0ABQ4TAZ5</accession>
<feature type="region of interest" description="Disordered" evidence="1">
    <location>
        <begin position="317"/>
        <end position="351"/>
    </location>
</feature>
<proteinExistence type="predicted"/>
<name>A0ABQ4TAZ5_METOR</name>
<feature type="compositionally biased region" description="Pro residues" evidence="1">
    <location>
        <begin position="66"/>
        <end position="89"/>
    </location>
</feature>
<evidence type="ECO:0000313" key="3">
    <source>
        <dbReference type="Proteomes" id="UP001055156"/>
    </source>
</evidence>
<organism evidence="2 3">
    <name type="scientific">Methylobacterium organophilum</name>
    <dbReference type="NCBI Taxonomy" id="410"/>
    <lineage>
        <taxon>Bacteria</taxon>
        <taxon>Pseudomonadati</taxon>
        <taxon>Pseudomonadota</taxon>
        <taxon>Alphaproteobacteria</taxon>
        <taxon>Hyphomicrobiales</taxon>
        <taxon>Methylobacteriaceae</taxon>
        <taxon>Methylobacterium</taxon>
    </lineage>
</organism>
<comment type="caution">
    <text evidence="2">The sequence shown here is derived from an EMBL/GenBank/DDBJ whole genome shotgun (WGS) entry which is preliminary data.</text>
</comment>